<dbReference type="GO" id="GO:0016779">
    <property type="term" value="F:nucleotidyltransferase activity"/>
    <property type="evidence" value="ECO:0007669"/>
    <property type="project" value="UniProtKB-KW"/>
</dbReference>
<sequence>MVLAAGRGERMRPLTDACPKPLLEVSGKPLMQYHLEALKAGGFDPVVVNTAWLGEQIEARYSQPSPALPALLWSREGRDFGGPLETAGGVARALPLLDDVFWVTASDNFVPGFRYTREVFERFARSQRKAHLWLVENPDHHPTGDFGITDEGLAVREAPKRYTYASIGLFRQSFFAGAPHGNPQGRKIALLTLLLEHMARGEVSAELYPGAWTDVGTPERLAGLQAN</sequence>
<dbReference type="Gene3D" id="3.90.550.10">
    <property type="entry name" value="Spore Coat Polysaccharide Biosynthesis Protein SpsA, Chain A"/>
    <property type="match status" value="1"/>
</dbReference>
<protein>
    <submittedName>
        <fullName evidence="4">Nucleotidyltransferase family protein</fullName>
    </submittedName>
</protein>
<dbReference type="InterPro" id="IPR005835">
    <property type="entry name" value="NTP_transferase_dom"/>
</dbReference>
<evidence type="ECO:0000313" key="5">
    <source>
        <dbReference type="Proteomes" id="UP000596827"/>
    </source>
</evidence>
<organism evidence="4 5">
    <name type="scientific">Ramlibacter albus</name>
    <dbReference type="NCBI Taxonomy" id="2079448"/>
    <lineage>
        <taxon>Bacteria</taxon>
        <taxon>Pseudomonadati</taxon>
        <taxon>Pseudomonadota</taxon>
        <taxon>Betaproteobacteria</taxon>
        <taxon>Burkholderiales</taxon>
        <taxon>Comamonadaceae</taxon>
        <taxon>Ramlibacter</taxon>
    </lineage>
</organism>
<dbReference type="Proteomes" id="UP000596827">
    <property type="component" value="Unassembled WGS sequence"/>
</dbReference>
<evidence type="ECO:0000256" key="1">
    <source>
        <dbReference type="ARBA" id="ARBA00022679"/>
    </source>
</evidence>
<dbReference type="AlphaFoldDB" id="A0A923M6J3"/>
<gene>
    <name evidence="4" type="ORF">H8R02_04545</name>
</gene>
<evidence type="ECO:0000259" key="3">
    <source>
        <dbReference type="Pfam" id="PF00483"/>
    </source>
</evidence>
<dbReference type="Pfam" id="PF00483">
    <property type="entry name" value="NTP_transferase"/>
    <property type="match status" value="1"/>
</dbReference>
<reference evidence="4" key="1">
    <citation type="submission" date="2020-08" db="EMBL/GenBank/DDBJ databases">
        <title>Ramlibacter sp. GTP1 16S ribosomal RNA gene genome sequencing and assembly.</title>
        <authorList>
            <person name="Kang M."/>
        </authorList>
    </citation>
    <scope>NUCLEOTIDE SEQUENCE</scope>
    <source>
        <strain evidence="4">GTP1</strain>
    </source>
</reference>
<dbReference type="EMBL" id="JACORU010000001">
    <property type="protein sequence ID" value="MBC5763706.1"/>
    <property type="molecule type" value="Genomic_DNA"/>
</dbReference>
<keyword evidence="1" id="KW-0808">Transferase</keyword>
<comment type="caution">
    <text evidence="4">The sequence shown here is derived from an EMBL/GenBank/DDBJ whole genome shotgun (WGS) entry which is preliminary data.</text>
</comment>
<dbReference type="InterPro" id="IPR050065">
    <property type="entry name" value="GlmU-like"/>
</dbReference>
<accession>A0A923M6J3</accession>
<name>A0A923M6J3_9BURK</name>
<dbReference type="PANTHER" id="PTHR43584">
    <property type="entry name" value="NUCLEOTIDYL TRANSFERASE"/>
    <property type="match status" value="1"/>
</dbReference>
<evidence type="ECO:0000313" key="4">
    <source>
        <dbReference type="EMBL" id="MBC5763706.1"/>
    </source>
</evidence>
<keyword evidence="2" id="KW-0548">Nucleotidyltransferase</keyword>
<keyword evidence="5" id="KW-1185">Reference proteome</keyword>
<dbReference type="InterPro" id="IPR029044">
    <property type="entry name" value="Nucleotide-diphossugar_trans"/>
</dbReference>
<dbReference type="CDD" id="cd06422">
    <property type="entry name" value="NTP_transferase_like_1"/>
    <property type="match status" value="1"/>
</dbReference>
<dbReference type="RefSeq" id="WP_187080141.1">
    <property type="nucleotide sequence ID" value="NZ_JACORU010000001.1"/>
</dbReference>
<dbReference type="SUPFAM" id="SSF53448">
    <property type="entry name" value="Nucleotide-diphospho-sugar transferases"/>
    <property type="match status" value="1"/>
</dbReference>
<proteinExistence type="predicted"/>
<evidence type="ECO:0000256" key="2">
    <source>
        <dbReference type="ARBA" id="ARBA00022695"/>
    </source>
</evidence>
<feature type="domain" description="Nucleotidyl transferase" evidence="3">
    <location>
        <begin position="1"/>
        <end position="222"/>
    </location>
</feature>
<dbReference type="PANTHER" id="PTHR43584:SF8">
    <property type="entry name" value="N-ACETYLMURAMATE ALPHA-1-PHOSPHATE URIDYLYLTRANSFERASE"/>
    <property type="match status" value="1"/>
</dbReference>